<comment type="caution">
    <text evidence="2">The sequence shown here is derived from an EMBL/GenBank/DDBJ whole genome shotgun (WGS) entry which is preliminary data.</text>
</comment>
<sequence>MITITQANLSDLKKVREIALVTWPKTFGNILTQEQIAYMLDWMYSPKALEQQVLEKNHVFLLASEGNNSLGFCSYELHAKSPSKTKIHKIYILPEAQGKGVGKKLIQEVARIAKKNGDTHLFLNVNKYNQSAIDFYSKMGFYEDFREVIDIGKGFVMDDVVMEMKII</sequence>
<dbReference type="InterPro" id="IPR050276">
    <property type="entry name" value="MshD_Acetyltransferase"/>
</dbReference>
<keyword evidence="2" id="KW-0687">Ribonucleoprotein</keyword>
<dbReference type="Gene3D" id="3.40.630.30">
    <property type="match status" value="1"/>
</dbReference>
<dbReference type="OrthoDB" id="9800604at2"/>
<accession>A0A4Q7PDB6</accession>
<evidence type="ECO:0000259" key="1">
    <source>
        <dbReference type="PROSITE" id="PS51186"/>
    </source>
</evidence>
<dbReference type="GO" id="GO:0005840">
    <property type="term" value="C:ribosome"/>
    <property type="evidence" value="ECO:0007669"/>
    <property type="project" value="UniProtKB-KW"/>
</dbReference>
<dbReference type="AlphaFoldDB" id="A0A4Q7PDB6"/>
<dbReference type="Proteomes" id="UP000292209">
    <property type="component" value="Unassembled WGS sequence"/>
</dbReference>
<keyword evidence="2" id="KW-0689">Ribosomal protein</keyword>
<dbReference type="InterPro" id="IPR016181">
    <property type="entry name" value="Acyl_CoA_acyltransferase"/>
</dbReference>
<gene>
    <name evidence="2" type="ORF">BC751_3215</name>
</gene>
<proteinExistence type="predicted"/>
<dbReference type="PANTHER" id="PTHR43617:SF2">
    <property type="entry name" value="UPF0039 PROTEIN SLL0451"/>
    <property type="match status" value="1"/>
</dbReference>
<evidence type="ECO:0000313" key="3">
    <source>
        <dbReference type="Proteomes" id="UP000292209"/>
    </source>
</evidence>
<dbReference type="SUPFAM" id="SSF55729">
    <property type="entry name" value="Acyl-CoA N-acyltransferases (Nat)"/>
    <property type="match status" value="1"/>
</dbReference>
<keyword evidence="3" id="KW-1185">Reference proteome</keyword>
<organism evidence="2 3">
    <name type="scientific">Cecembia calidifontis</name>
    <dbReference type="NCBI Taxonomy" id="1187080"/>
    <lineage>
        <taxon>Bacteria</taxon>
        <taxon>Pseudomonadati</taxon>
        <taxon>Bacteroidota</taxon>
        <taxon>Cytophagia</taxon>
        <taxon>Cytophagales</taxon>
        <taxon>Cyclobacteriaceae</taxon>
        <taxon>Cecembia</taxon>
    </lineage>
</organism>
<name>A0A4Q7PDB6_9BACT</name>
<dbReference type="RefSeq" id="WP_130276460.1">
    <property type="nucleotide sequence ID" value="NZ_SGXG01000001.1"/>
</dbReference>
<dbReference type="PANTHER" id="PTHR43617">
    <property type="entry name" value="L-AMINO ACID N-ACETYLTRANSFERASE"/>
    <property type="match status" value="1"/>
</dbReference>
<dbReference type="PROSITE" id="PS51186">
    <property type="entry name" value="GNAT"/>
    <property type="match status" value="1"/>
</dbReference>
<protein>
    <submittedName>
        <fullName evidence="2">Ribosomal protein S18 acetylase RimI-like enzyme</fullName>
    </submittedName>
</protein>
<dbReference type="Pfam" id="PF00583">
    <property type="entry name" value="Acetyltransf_1"/>
    <property type="match status" value="1"/>
</dbReference>
<dbReference type="GO" id="GO:0016747">
    <property type="term" value="F:acyltransferase activity, transferring groups other than amino-acyl groups"/>
    <property type="evidence" value="ECO:0007669"/>
    <property type="project" value="InterPro"/>
</dbReference>
<evidence type="ECO:0000313" key="2">
    <source>
        <dbReference type="EMBL" id="RZS97600.1"/>
    </source>
</evidence>
<dbReference type="InterPro" id="IPR000182">
    <property type="entry name" value="GNAT_dom"/>
</dbReference>
<dbReference type="CDD" id="cd04301">
    <property type="entry name" value="NAT_SF"/>
    <property type="match status" value="1"/>
</dbReference>
<reference evidence="2 3" key="1">
    <citation type="submission" date="2019-02" db="EMBL/GenBank/DDBJ databases">
        <title>Genomic Encyclopedia of Archaeal and Bacterial Type Strains, Phase II (KMG-II): from individual species to whole genera.</title>
        <authorList>
            <person name="Goeker M."/>
        </authorList>
    </citation>
    <scope>NUCLEOTIDE SEQUENCE [LARGE SCALE GENOMIC DNA]</scope>
    <source>
        <strain evidence="2 3">DSM 21411</strain>
    </source>
</reference>
<dbReference type="EMBL" id="SGXG01000001">
    <property type="protein sequence ID" value="RZS97600.1"/>
    <property type="molecule type" value="Genomic_DNA"/>
</dbReference>
<feature type="domain" description="N-acetyltransferase" evidence="1">
    <location>
        <begin position="2"/>
        <end position="167"/>
    </location>
</feature>